<accession>A0A1Q2MF11</accession>
<evidence type="ECO:0000256" key="3">
    <source>
        <dbReference type="ARBA" id="ARBA00022516"/>
    </source>
</evidence>
<dbReference type="PANTHER" id="PTHR14269:SF61">
    <property type="entry name" value="CDP-DIACYLGLYCEROL--SERINE O-PHOSPHATIDYLTRANSFERASE"/>
    <property type="match status" value="1"/>
</dbReference>
<evidence type="ECO:0000256" key="7">
    <source>
        <dbReference type="ARBA" id="ARBA00023098"/>
    </source>
</evidence>
<dbReference type="Gene3D" id="1.20.120.1760">
    <property type="match status" value="1"/>
</dbReference>
<keyword evidence="8 12" id="KW-0472">Membrane</keyword>
<keyword evidence="3" id="KW-0444">Lipid biosynthesis</keyword>
<dbReference type="InterPro" id="IPR048254">
    <property type="entry name" value="CDP_ALCOHOL_P_TRANSF_CS"/>
</dbReference>
<dbReference type="OrthoDB" id="9777147at2"/>
<keyword evidence="5 12" id="KW-0812">Transmembrane</keyword>
<evidence type="ECO:0000256" key="6">
    <source>
        <dbReference type="ARBA" id="ARBA00022989"/>
    </source>
</evidence>
<dbReference type="STRING" id="1851148.SMSP2_01630"/>
<comment type="subcellular location">
    <subcellularLocation>
        <location evidence="1">Membrane</location>
        <topology evidence="1">Multi-pass membrane protein</topology>
    </subcellularLocation>
</comment>
<dbReference type="InterPro" id="IPR050324">
    <property type="entry name" value="CDP-alcohol_PTase-I"/>
</dbReference>
<feature type="transmembrane region" description="Helical" evidence="12">
    <location>
        <begin position="258"/>
        <end position="286"/>
    </location>
</feature>
<dbReference type="EMBL" id="CP019646">
    <property type="protein sequence ID" value="AQQ71260.1"/>
    <property type="molecule type" value="Genomic_DNA"/>
</dbReference>
<evidence type="ECO:0000256" key="8">
    <source>
        <dbReference type="ARBA" id="ARBA00023136"/>
    </source>
</evidence>
<evidence type="ECO:0000313" key="14">
    <source>
        <dbReference type="Proteomes" id="UP000188181"/>
    </source>
</evidence>
<dbReference type="Pfam" id="PF01066">
    <property type="entry name" value="CDP-OH_P_transf"/>
    <property type="match status" value="1"/>
</dbReference>
<evidence type="ECO:0000313" key="13">
    <source>
        <dbReference type="EMBL" id="AQQ71260.1"/>
    </source>
</evidence>
<keyword evidence="7" id="KW-0443">Lipid metabolism</keyword>
<dbReference type="RefSeq" id="WP_146683455.1">
    <property type="nucleotide sequence ID" value="NZ_CP019646.1"/>
</dbReference>
<feature type="transmembrane region" description="Helical" evidence="12">
    <location>
        <begin position="109"/>
        <end position="127"/>
    </location>
</feature>
<reference evidence="14" key="1">
    <citation type="submission" date="2017-02" db="EMBL/GenBank/DDBJ databases">
        <title>Comparative genomics and description of representatives of a novel lineage of planctomycetes thriving in anoxic sediments.</title>
        <authorList>
            <person name="Spring S."/>
            <person name="Bunk B."/>
            <person name="Sproer C."/>
        </authorList>
    </citation>
    <scope>NUCLEOTIDE SEQUENCE [LARGE SCALE GENOMIC DNA]</scope>
    <source>
        <strain evidence="14">SM-Chi-D1</strain>
    </source>
</reference>
<organism evidence="13 14">
    <name type="scientific">Limihaloglobus sulfuriphilus</name>
    <dbReference type="NCBI Taxonomy" id="1851148"/>
    <lineage>
        <taxon>Bacteria</taxon>
        <taxon>Pseudomonadati</taxon>
        <taxon>Planctomycetota</taxon>
        <taxon>Phycisphaerae</taxon>
        <taxon>Sedimentisphaerales</taxon>
        <taxon>Sedimentisphaeraceae</taxon>
        <taxon>Limihaloglobus</taxon>
    </lineage>
</organism>
<evidence type="ECO:0000256" key="11">
    <source>
        <dbReference type="RuleBase" id="RU003750"/>
    </source>
</evidence>
<sequence length="318" mass="35002">MRKDFEETVIEEVELENHKKKKLRRLKYISVLPALVTLLNGGLGFASICLSSRGVLEGETSFALHGIQFTNFGLAGVLIFLAMIADMLDGHLARLSHSTSSFGGQLDSLCDCLSFGAAPAFLIWAVMQHKIDTLVNPGSLARGPMVRFIWLSAAVYVICTIVRLARFNVENEEESSSHSSFTGIPSPAAAGVLAAVIVFFQDIYLSHGPQSFLYQFVEYFIVYTIPFITIGLGLLMISRIEYPHLINHYLRGRKPFEYLLIAAGCIGLIIWSLSIALLLSFSAFALSGVSKAVGRKIKRKPAHCPAQDSDKQTENLQD</sequence>
<gene>
    <name evidence="13" type="ORF">SMSP2_01630</name>
</gene>
<feature type="transmembrane region" description="Helical" evidence="12">
    <location>
        <begin position="181"/>
        <end position="200"/>
    </location>
</feature>
<dbReference type="GO" id="GO:0008654">
    <property type="term" value="P:phospholipid biosynthetic process"/>
    <property type="evidence" value="ECO:0007669"/>
    <property type="project" value="UniProtKB-KW"/>
</dbReference>
<dbReference type="InterPro" id="IPR000462">
    <property type="entry name" value="CDP-OH_P_trans"/>
</dbReference>
<dbReference type="KEGG" id="pbas:SMSP2_01630"/>
<keyword evidence="9" id="KW-0594">Phospholipid biosynthesis</keyword>
<dbReference type="GO" id="GO:0016780">
    <property type="term" value="F:phosphotransferase activity, for other substituted phosphate groups"/>
    <property type="evidence" value="ECO:0007669"/>
    <property type="project" value="InterPro"/>
</dbReference>
<evidence type="ECO:0000256" key="4">
    <source>
        <dbReference type="ARBA" id="ARBA00022679"/>
    </source>
</evidence>
<feature type="transmembrane region" description="Helical" evidence="12">
    <location>
        <begin position="68"/>
        <end position="88"/>
    </location>
</feature>
<evidence type="ECO:0000256" key="9">
    <source>
        <dbReference type="ARBA" id="ARBA00023209"/>
    </source>
</evidence>
<evidence type="ECO:0000256" key="1">
    <source>
        <dbReference type="ARBA" id="ARBA00004141"/>
    </source>
</evidence>
<evidence type="ECO:0000256" key="5">
    <source>
        <dbReference type="ARBA" id="ARBA00022692"/>
    </source>
</evidence>
<keyword evidence="6 12" id="KW-1133">Transmembrane helix</keyword>
<feature type="transmembrane region" description="Helical" evidence="12">
    <location>
        <begin position="220"/>
        <end position="237"/>
    </location>
</feature>
<proteinExistence type="inferred from homology"/>
<feature type="transmembrane region" description="Helical" evidence="12">
    <location>
        <begin position="28"/>
        <end position="48"/>
    </location>
</feature>
<feature type="transmembrane region" description="Helical" evidence="12">
    <location>
        <begin position="147"/>
        <end position="169"/>
    </location>
</feature>
<keyword evidence="10" id="KW-1208">Phospholipid metabolism</keyword>
<keyword evidence="4 11" id="KW-0808">Transferase</keyword>
<dbReference type="InterPro" id="IPR043130">
    <property type="entry name" value="CDP-OH_PTrfase_TM_dom"/>
</dbReference>
<dbReference type="GO" id="GO:0016020">
    <property type="term" value="C:membrane"/>
    <property type="evidence" value="ECO:0007669"/>
    <property type="project" value="UniProtKB-SubCell"/>
</dbReference>
<keyword evidence="14" id="KW-1185">Reference proteome</keyword>
<dbReference type="Proteomes" id="UP000188181">
    <property type="component" value="Chromosome"/>
</dbReference>
<dbReference type="AlphaFoldDB" id="A0A1Q2MF11"/>
<evidence type="ECO:0000256" key="10">
    <source>
        <dbReference type="ARBA" id="ARBA00023264"/>
    </source>
</evidence>
<comment type="similarity">
    <text evidence="2 11">Belongs to the CDP-alcohol phosphatidyltransferase class-I family.</text>
</comment>
<dbReference type="PROSITE" id="PS00379">
    <property type="entry name" value="CDP_ALCOHOL_P_TRANSF"/>
    <property type="match status" value="1"/>
</dbReference>
<name>A0A1Q2MF11_9BACT</name>
<protein>
    <submittedName>
        <fullName evidence="13">CDP-diacylglycerol-serine O-phosphatidyltransferase</fullName>
    </submittedName>
</protein>
<evidence type="ECO:0000256" key="2">
    <source>
        <dbReference type="ARBA" id="ARBA00010441"/>
    </source>
</evidence>
<dbReference type="PANTHER" id="PTHR14269">
    <property type="entry name" value="CDP-DIACYLGLYCEROL--GLYCEROL-3-PHOSPHATE 3-PHOSPHATIDYLTRANSFERASE-RELATED"/>
    <property type="match status" value="1"/>
</dbReference>
<evidence type="ECO:0000256" key="12">
    <source>
        <dbReference type="SAM" id="Phobius"/>
    </source>
</evidence>